<comment type="catalytic activity">
    <reaction evidence="7">
        <text>L-methionyl-tRNA(fMet) + (6R)-10-formyltetrahydrofolate = N-formyl-L-methionyl-tRNA(fMet) + (6S)-5,6,7,8-tetrahydrofolate + H(+)</text>
        <dbReference type="Rhea" id="RHEA:24380"/>
        <dbReference type="Rhea" id="RHEA-COMP:9952"/>
        <dbReference type="Rhea" id="RHEA-COMP:9953"/>
        <dbReference type="ChEBI" id="CHEBI:15378"/>
        <dbReference type="ChEBI" id="CHEBI:57453"/>
        <dbReference type="ChEBI" id="CHEBI:78530"/>
        <dbReference type="ChEBI" id="CHEBI:78844"/>
        <dbReference type="ChEBI" id="CHEBI:195366"/>
        <dbReference type="EC" id="2.1.2.9"/>
    </reaction>
</comment>
<evidence type="ECO:0000256" key="7">
    <source>
        <dbReference type="ARBA" id="ARBA00048558"/>
    </source>
</evidence>
<name>A0A2U8BTD2_9RICK</name>
<dbReference type="Gene3D" id="3.40.50.170">
    <property type="entry name" value="Formyl transferase, N-terminal domain"/>
    <property type="match status" value="1"/>
</dbReference>
<accession>A0A2U8BTD2</accession>
<evidence type="ECO:0000256" key="3">
    <source>
        <dbReference type="ARBA" id="ARBA00012261"/>
    </source>
</evidence>
<proteinExistence type="inferred from homology"/>
<dbReference type="GO" id="GO:0005829">
    <property type="term" value="C:cytosol"/>
    <property type="evidence" value="ECO:0007669"/>
    <property type="project" value="TreeGrafter"/>
</dbReference>
<dbReference type="InterPro" id="IPR041711">
    <property type="entry name" value="Met-tRNA-FMT_N"/>
</dbReference>
<dbReference type="KEGG" id="fso:Fsol_00724"/>
<evidence type="ECO:0000256" key="5">
    <source>
        <dbReference type="ARBA" id="ARBA00022679"/>
    </source>
</evidence>
<dbReference type="GO" id="GO:0004479">
    <property type="term" value="F:methionyl-tRNA formyltransferase activity"/>
    <property type="evidence" value="ECO:0007669"/>
    <property type="project" value="UniProtKB-EC"/>
</dbReference>
<keyword evidence="5 10" id="KW-0808">Transferase</keyword>
<evidence type="ECO:0000256" key="4">
    <source>
        <dbReference type="ARBA" id="ARBA00016014"/>
    </source>
</evidence>
<keyword evidence="11" id="KW-1185">Reference proteome</keyword>
<dbReference type="InterPro" id="IPR037022">
    <property type="entry name" value="Formyl_trans_C_sf"/>
</dbReference>
<dbReference type="InterPro" id="IPR036477">
    <property type="entry name" value="Formyl_transf_N_sf"/>
</dbReference>
<gene>
    <name evidence="10" type="ORF">Fsol_00724</name>
</gene>
<feature type="domain" description="Formyl transferase C-terminal" evidence="9">
    <location>
        <begin position="193"/>
        <end position="320"/>
    </location>
</feature>
<dbReference type="Gene3D" id="3.10.25.10">
    <property type="entry name" value="Formyl transferase, C-terminal domain"/>
    <property type="match status" value="1"/>
</dbReference>
<sequence>MTLVFMGSGEFALYPLLKLLKSEHKVSAIYTKGEKNNPILNLAHENSIQVFTPNSLKSEDHVTQLKMLAPTICVVASYGLIIPSSMLNIPVNGFINIHPSSLPRWRGAAPIQRAIISGDRHIHVCIMQMDSGLDTGNIILSQLVELKDETYSEILPILSNIGANLLLEALELIKKNTTIFIKQAEDGITYADKIKNTECMISYDKTGYEVHNLVRGLSKIACAFLLFQQKRLNLIKSTLLKFGSTEYQQYLCTAQVLCNLQSFSKVHTKHRIELQNADLLFAKKKGIGIYFAGDRSILILEIVQLEGKKIMSGADFSNGLLVKI</sequence>
<feature type="domain" description="Formyl transferase N-terminal" evidence="8">
    <location>
        <begin position="31"/>
        <end position="153"/>
    </location>
</feature>
<dbReference type="InterPro" id="IPR002376">
    <property type="entry name" value="Formyl_transf_N"/>
</dbReference>
<evidence type="ECO:0000256" key="6">
    <source>
        <dbReference type="ARBA" id="ARBA00022917"/>
    </source>
</evidence>
<dbReference type="EMBL" id="CP025989">
    <property type="protein sequence ID" value="AWD33500.1"/>
    <property type="molecule type" value="Genomic_DNA"/>
</dbReference>
<evidence type="ECO:0000259" key="8">
    <source>
        <dbReference type="Pfam" id="PF00551"/>
    </source>
</evidence>
<dbReference type="Pfam" id="PF00551">
    <property type="entry name" value="Formyl_trans_N"/>
    <property type="match status" value="1"/>
</dbReference>
<dbReference type="InterPro" id="IPR011034">
    <property type="entry name" value="Formyl_transferase-like_C_sf"/>
</dbReference>
<keyword evidence="6" id="KW-0648">Protein biosynthesis</keyword>
<evidence type="ECO:0000313" key="10">
    <source>
        <dbReference type="EMBL" id="AWD33500.1"/>
    </source>
</evidence>
<dbReference type="AlphaFoldDB" id="A0A2U8BTD2"/>
<dbReference type="OrthoDB" id="9802815at2"/>
<dbReference type="Pfam" id="PF02911">
    <property type="entry name" value="Formyl_trans_C"/>
    <property type="match status" value="1"/>
</dbReference>
<dbReference type="SUPFAM" id="SSF53328">
    <property type="entry name" value="Formyltransferase"/>
    <property type="match status" value="1"/>
</dbReference>
<dbReference type="InterPro" id="IPR005793">
    <property type="entry name" value="Formyl_trans_C"/>
</dbReference>
<evidence type="ECO:0000256" key="1">
    <source>
        <dbReference type="ARBA" id="ARBA00002606"/>
    </source>
</evidence>
<dbReference type="PANTHER" id="PTHR11138:SF5">
    <property type="entry name" value="METHIONYL-TRNA FORMYLTRANSFERASE, MITOCHONDRIAL"/>
    <property type="match status" value="1"/>
</dbReference>
<dbReference type="Proteomes" id="UP000244519">
    <property type="component" value="Chromosome"/>
</dbReference>
<evidence type="ECO:0000313" key="11">
    <source>
        <dbReference type="Proteomes" id="UP000244519"/>
    </source>
</evidence>
<protein>
    <recommendedName>
        <fullName evidence="4">Methionyl-tRNA formyltransferase</fullName>
        <ecNumber evidence="3">2.1.2.9</ecNumber>
    </recommendedName>
</protein>
<comment type="function">
    <text evidence="1">Attaches a formyl group to the free amino group of methionyl-tRNA(fMet). The formyl group appears to play a dual role in the initiator identity of N-formylmethionyl-tRNA by promoting its recognition by IF2 and preventing the misappropriation of this tRNA by the elongation apparatus.</text>
</comment>
<dbReference type="RefSeq" id="WP_108673505.1">
    <property type="nucleotide sequence ID" value="NZ_CP025989.1"/>
</dbReference>
<comment type="similarity">
    <text evidence="2">Belongs to the Fmt family.</text>
</comment>
<dbReference type="PANTHER" id="PTHR11138">
    <property type="entry name" value="METHIONYL-TRNA FORMYLTRANSFERASE"/>
    <property type="match status" value="1"/>
</dbReference>
<dbReference type="CDD" id="cd08704">
    <property type="entry name" value="Met_tRNA_FMT_C"/>
    <property type="match status" value="1"/>
</dbReference>
<organism evidence="10 11">
    <name type="scientific">Candidatus Fokinia solitaria</name>
    <dbReference type="NCBI Taxonomy" id="1802984"/>
    <lineage>
        <taxon>Bacteria</taxon>
        <taxon>Pseudomonadati</taxon>
        <taxon>Pseudomonadota</taxon>
        <taxon>Alphaproteobacteria</taxon>
        <taxon>Rickettsiales</taxon>
        <taxon>Candidatus Midichloriaceae</taxon>
        <taxon>Candidatus Fokinia</taxon>
    </lineage>
</organism>
<dbReference type="SUPFAM" id="SSF50486">
    <property type="entry name" value="FMT C-terminal domain-like"/>
    <property type="match status" value="1"/>
</dbReference>
<dbReference type="CDD" id="cd08646">
    <property type="entry name" value="FMT_core_Met-tRNA-FMT_N"/>
    <property type="match status" value="1"/>
</dbReference>
<dbReference type="InterPro" id="IPR044135">
    <property type="entry name" value="Met-tRNA-FMT_C"/>
</dbReference>
<dbReference type="EC" id="2.1.2.9" evidence="3"/>
<evidence type="ECO:0000259" key="9">
    <source>
        <dbReference type="Pfam" id="PF02911"/>
    </source>
</evidence>
<reference evidence="10 11" key="1">
    <citation type="journal article" date="2018" name="Genome Biol. Evol.">
        <title>The Genome Sequence of "Candidatus Fokinia solitaria": Insights on Reductive Evolution in Rickettsiales.</title>
        <authorList>
            <person name="Floriano A.M."/>
            <person name="Castelli M."/>
            <person name="Krenek S."/>
            <person name="Berendonk T.U."/>
            <person name="Bazzocchi C."/>
            <person name="Petroni G."/>
            <person name="Sassera D."/>
        </authorList>
    </citation>
    <scope>NUCLEOTIDE SEQUENCE [LARGE SCALE GENOMIC DNA]</scope>
    <source>
        <strain evidence="10">Rio ETE_ALG 3VII</strain>
    </source>
</reference>
<evidence type="ECO:0000256" key="2">
    <source>
        <dbReference type="ARBA" id="ARBA00010699"/>
    </source>
</evidence>